<dbReference type="OrthoDB" id="9766816at2"/>
<dbReference type="InterPro" id="IPR036188">
    <property type="entry name" value="FAD/NAD-bd_sf"/>
</dbReference>
<evidence type="ECO:0000313" key="5">
    <source>
        <dbReference type="Proteomes" id="UP000297900"/>
    </source>
</evidence>
<comment type="caution">
    <text evidence="4">The sequence shown here is derived from an EMBL/GenBank/DDBJ whole genome shotgun (WGS) entry which is preliminary data.</text>
</comment>
<organism evidence="4 5">
    <name type="scientific">Cohnella luojiensis</name>
    <dbReference type="NCBI Taxonomy" id="652876"/>
    <lineage>
        <taxon>Bacteria</taxon>
        <taxon>Bacillati</taxon>
        <taxon>Bacillota</taxon>
        <taxon>Bacilli</taxon>
        <taxon>Bacillales</taxon>
        <taxon>Paenibacillaceae</taxon>
        <taxon>Cohnella</taxon>
    </lineage>
</organism>
<proteinExistence type="predicted"/>
<evidence type="ECO:0000256" key="2">
    <source>
        <dbReference type="ARBA" id="ARBA00023033"/>
    </source>
</evidence>
<name>A0A4Y8LR45_9BACL</name>
<protein>
    <submittedName>
        <fullName evidence="4">FAD-dependent monooxygenase</fullName>
    </submittedName>
</protein>
<keyword evidence="1" id="KW-0560">Oxidoreductase</keyword>
<dbReference type="PANTHER" id="PTHR13789">
    <property type="entry name" value="MONOOXYGENASE"/>
    <property type="match status" value="1"/>
</dbReference>
<dbReference type="AlphaFoldDB" id="A0A4Y8LR45"/>
<dbReference type="RefSeq" id="WP_135153642.1">
    <property type="nucleotide sequence ID" value="NZ_SOMN01000031.1"/>
</dbReference>
<dbReference type="SUPFAM" id="SSF51905">
    <property type="entry name" value="FAD/NAD(P)-binding domain"/>
    <property type="match status" value="1"/>
</dbReference>
<dbReference type="InterPro" id="IPR002938">
    <property type="entry name" value="FAD-bd"/>
</dbReference>
<accession>A0A4Y8LR45</accession>
<dbReference type="GO" id="GO:0071949">
    <property type="term" value="F:FAD binding"/>
    <property type="evidence" value="ECO:0007669"/>
    <property type="project" value="InterPro"/>
</dbReference>
<evidence type="ECO:0000256" key="1">
    <source>
        <dbReference type="ARBA" id="ARBA00023002"/>
    </source>
</evidence>
<gene>
    <name evidence="4" type="ORF">E2980_18075</name>
</gene>
<keyword evidence="2 4" id="KW-0503">Monooxygenase</keyword>
<dbReference type="Proteomes" id="UP000297900">
    <property type="component" value="Unassembled WGS sequence"/>
</dbReference>
<dbReference type="Pfam" id="PF01494">
    <property type="entry name" value="FAD_binding_3"/>
    <property type="match status" value="1"/>
</dbReference>
<evidence type="ECO:0000313" key="4">
    <source>
        <dbReference type="EMBL" id="TFE23742.1"/>
    </source>
</evidence>
<dbReference type="InterPro" id="IPR050493">
    <property type="entry name" value="FAD-dep_Monooxygenase_BioMet"/>
</dbReference>
<reference evidence="4 5" key="1">
    <citation type="submission" date="2019-03" db="EMBL/GenBank/DDBJ databases">
        <title>Cohnella endophytica sp. nov., a novel endophytic bacterium isolated from bark of Sonneratia apetala.</title>
        <authorList>
            <person name="Tuo L."/>
        </authorList>
    </citation>
    <scope>NUCLEOTIDE SEQUENCE [LARGE SCALE GENOMIC DNA]</scope>
    <source>
        <strain evidence="4 5">CCTCC AB 208254</strain>
    </source>
</reference>
<keyword evidence="5" id="KW-1185">Reference proteome</keyword>
<dbReference type="Gene3D" id="3.50.50.60">
    <property type="entry name" value="FAD/NAD(P)-binding domain"/>
    <property type="match status" value="1"/>
</dbReference>
<sequence>MDKTSQRPKKALIIGCGIAGPATALFLKRGGIDSVIYEADKQTDDYAGLFLNLARNGLQVLDELGIGDQVRREGYALHTMKMVSGKGKLLGNVGQSSGEPQGYTIKRGLLHKILRDEALRQGIAIEYGKKLKDIETNEPHLVKVSFEDGTSATGDLLIGCDGIQSRVRRMVMPTAPGPAYTGLITFGGFLRSHTIPYEPGIQTMVFGKRAFFGYLARESKEVYWFGNMDYPGEPTRKELQGIPQAEWYKTINTLYANDIAPLPEIVRSMKEEIGVYPIYDMPSLPEWHVKSVVLVGDAVHATSPNAGQGASLALEDAAVLAKCLRDIPDIERAFREFQELRRERVERIVQYSRSIGRRKHATSPVQVFFRDLMMPLFLKSASKDAQRWMYDYQIKWNERISI</sequence>
<feature type="domain" description="FAD-binding" evidence="3">
    <location>
        <begin position="11"/>
        <end position="325"/>
    </location>
</feature>
<dbReference type="GO" id="GO:0004497">
    <property type="term" value="F:monooxygenase activity"/>
    <property type="evidence" value="ECO:0007669"/>
    <property type="project" value="UniProtKB-KW"/>
</dbReference>
<dbReference type="PANTHER" id="PTHR13789:SF309">
    <property type="entry name" value="PUTATIVE (AFU_ORTHOLOGUE AFUA_6G14510)-RELATED"/>
    <property type="match status" value="1"/>
</dbReference>
<dbReference type="EMBL" id="SOMN01000031">
    <property type="protein sequence ID" value="TFE23742.1"/>
    <property type="molecule type" value="Genomic_DNA"/>
</dbReference>
<evidence type="ECO:0000259" key="3">
    <source>
        <dbReference type="Pfam" id="PF01494"/>
    </source>
</evidence>
<dbReference type="PRINTS" id="PR00420">
    <property type="entry name" value="RNGMNOXGNASE"/>
</dbReference>